<organism evidence="1 2">
    <name type="scientific">Pleomassaria siparia CBS 279.74</name>
    <dbReference type="NCBI Taxonomy" id="1314801"/>
    <lineage>
        <taxon>Eukaryota</taxon>
        <taxon>Fungi</taxon>
        <taxon>Dikarya</taxon>
        <taxon>Ascomycota</taxon>
        <taxon>Pezizomycotina</taxon>
        <taxon>Dothideomycetes</taxon>
        <taxon>Pleosporomycetidae</taxon>
        <taxon>Pleosporales</taxon>
        <taxon>Pleomassariaceae</taxon>
        <taxon>Pleomassaria</taxon>
    </lineage>
</organism>
<name>A0A6G1JSI9_9PLEO</name>
<dbReference type="AlphaFoldDB" id="A0A6G1JSI9"/>
<dbReference type="EMBL" id="MU005787">
    <property type="protein sequence ID" value="KAF2703470.1"/>
    <property type="molecule type" value="Genomic_DNA"/>
</dbReference>
<dbReference type="SUPFAM" id="SSF53335">
    <property type="entry name" value="S-adenosyl-L-methionine-dependent methyltransferases"/>
    <property type="match status" value="1"/>
</dbReference>
<reference evidence="1" key="1">
    <citation type="journal article" date="2020" name="Stud. Mycol.">
        <title>101 Dothideomycetes genomes: a test case for predicting lifestyles and emergence of pathogens.</title>
        <authorList>
            <person name="Haridas S."/>
            <person name="Albert R."/>
            <person name="Binder M."/>
            <person name="Bloem J."/>
            <person name="Labutti K."/>
            <person name="Salamov A."/>
            <person name="Andreopoulos B."/>
            <person name="Baker S."/>
            <person name="Barry K."/>
            <person name="Bills G."/>
            <person name="Bluhm B."/>
            <person name="Cannon C."/>
            <person name="Castanera R."/>
            <person name="Culley D."/>
            <person name="Daum C."/>
            <person name="Ezra D."/>
            <person name="Gonzalez J."/>
            <person name="Henrissat B."/>
            <person name="Kuo A."/>
            <person name="Liang C."/>
            <person name="Lipzen A."/>
            <person name="Lutzoni F."/>
            <person name="Magnuson J."/>
            <person name="Mondo S."/>
            <person name="Nolan M."/>
            <person name="Ohm R."/>
            <person name="Pangilinan J."/>
            <person name="Park H.-J."/>
            <person name="Ramirez L."/>
            <person name="Alfaro M."/>
            <person name="Sun H."/>
            <person name="Tritt A."/>
            <person name="Yoshinaga Y."/>
            <person name="Zwiers L.-H."/>
            <person name="Turgeon B."/>
            <person name="Goodwin S."/>
            <person name="Spatafora J."/>
            <person name="Crous P."/>
            <person name="Grigoriev I."/>
        </authorList>
    </citation>
    <scope>NUCLEOTIDE SEQUENCE</scope>
    <source>
        <strain evidence="1">CBS 279.74</strain>
    </source>
</reference>
<dbReference type="Gene3D" id="3.40.50.150">
    <property type="entry name" value="Vaccinia Virus protein VP39"/>
    <property type="match status" value="1"/>
</dbReference>
<keyword evidence="2" id="KW-1185">Reference proteome</keyword>
<dbReference type="Proteomes" id="UP000799428">
    <property type="component" value="Unassembled WGS sequence"/>
</dbReference>
<dbReference type="CDD" id="cd02440">
    <property type="entry name" value="AdoMet_MTases"/>
    <property type="match status" value="1"/>
</dbReference>
<evidence type="ECO:0000313" key="2">
    <source>
        <dbReference type="Proteomes" id="UP000799428"/>
    </source>
</evidence>
<proteinExistence type="predicted"/>
<evidence type="ECO:0008006" key="3">
    <source>
        <dbReference type="Google" id="ProtNLM"/>
    </source>
</evidence>
<sequence length="385" mass="41958">MTQPTSVNMTFDTSLVDLNDNANANVSFSTTESDPSDSGLAKAYAHTMKMPTLQPAPLCEGANQETPKAPKPAGALSLATTSQARMHSLVEHIPTMEAYDQWASIYDSDGNMLQSIDDYEMKKLLPIFISKVLSTTSTDLPRLDVVDLGCGTARNTAKLITYPWPNTHKINIIALDFSANMIDVAANKIDSLPLNPEEYANPFTRLEQCDCFPTVSAPSTSPLPSVPNLEPVNGVLSTLVLEHIPLTDYFSTLACLLLKGGYALITNMHNEMGRNSQAGFINEVGVKVRGKSFAHTLVKTREEARRAGFEILEVRERSVERSDIEKGIVGNRGLKWIGVKQILNSFGPLFDPKPIILCPGCDQAVKISVVNNAAPNDASDKYDDL</sequence>
<gene>
    <name evidence="1" type="ORF">K504DRAFT_451654</name>
</gene>
<dbReference type="OrthoDB" id="66144at2759"/>
<accession>A0A6G1JSI9</accession>
<evidence type="ECO:0000313" key="1">
    <source>
        <dbReference type="EMBL" id="KAF2703470.1"/>
    </source>
</evidence>
<protein>
    <recommendedName>
        <fullName evidence="3">S-adenosyl-L-methionine-dependent methyltransferase</fullName>
    </recommendedName>
</protein>
<dbReference type="InterPro" id="IPR029063">
    <property type="entry name" value="SAM-dependent_MTases_sf"/>
</dbReference>